<reference evidence="12" key="1">
    <citation type="submission" date="2019-06" db="EMBL/GenBank/DDBJ databases">
        <authorList>
            <consortium name="Wellcome Sanger Institute Data Sharing"/>
        </authorList>
    </citation>
    <scope>NUCLEOTIDE SEQUENCE [LARGE SCALE GENOMIC DNA]</scope>
</reference>
<evidence type="ECO:0000256" key="6">
    <source>
        <dbReference type="ARBA" id="ARBA00022919"/>
    </source>
</evidence>
<dbReference type="GO" id="GO:0005576">
    <property type="term" value="C:extracellular region"/>
    <property type="evidence" value="ECO:0007669"/>
    <property type="project" value="InterPro"/>
</dbReference>
<dbReference type="SUPFAM" id="SSF56219">
    <property type="entry name" value="DNase I-like"/>
    <property type="match status" value="1"/>
</dbReference>
<evidence type="ECO:0000256" key="8">
    <source>
        <dbReference type="ARBA" id="ARBA00049371"/>
    </source>
</evidence>
<reference evidence="12" key="2">
    <citation type="submission" date="2025-08" db="UniProtKB">
        <authorList>
            <consortium name="Ensembl"/>
        </authorList>
    </citation>
    <scope>IDENTIFICATION</scope>
</reference>
<dbReference type="CDD" id="cd09078">
    <property type="entry name" value="nSMase"/>
    <property type="match status" value="1"/>
</dbReference>
<keyword evidence="10" id="KW-0472">Membrane</keyword>
<evidence type="ECO:0000256" key="4">
    <source>
        <dbReference type="ARBA" id="ARBA00012369"/>
    </source>
</evidence>
<dbReference type="UniPathway" id="UPA00222"/>
<comment type="similarity">
    <text evidence="3">Belongs to the neutral sphingomyelinase family.</text>
</comment>
<comment type="pathway">
    <text evidence="2">Sphingolipid metabolism.</text>
</comment>
<dbReference type="AlphaFoldDB" id="A0A668A825"/>
<keyword evidence="10" id="KW-0812">Transmembrane</keyword>
<evidence type="ECO:0000313" key="13">
    <source>
        <dbReference type="Proteomes" id="UP000472263"/>
    </source>
</evidence>
<dbReference type="GO" id="GO:0016020">
    <property type="term" value="C:membrane"/>
    <property type="evidence" value="ECO:0007669"/>
    <property type="project" value="GOC"/>
</dbReference>
<dbReference type="EC" id="3.1.4.12" evidence="4"/>
<accession>A0A668A825</accession>
<feature type="transmembrane region" description="Helical" evidence="10">
    <location>
        <begin position="20"/>
        <end position="39"/>
    </location>
</feature>
<dbReference type="Pfam" id="PF03372">
    <property type="entry name" value="Exo_endo_phos"/>
    <property type="match status" value="1"/>
</dbReference>
<evidence type="ECO:0000259" key="11">
    <source>
        <dbReference type="Pfam" id="PF03372"/>
    </source>
</evidence>
<feature type="compositionally biased region" description="Polar residues" evidence="9">
    <location>
        <begin position="172"/>
        <end position="192"/>
    </location>
</feature>
<dbReference type="GO" id="GO:0006684">
    <property type="term" value="P:sphingomyelin metabolic process"/>
    <property type="evidence" value="ECO:0007669"/>
    <property type="project" value="TreeGrafter"/>
</dbReference>
<feature type="region of interest" description="Disordered" evidence="9">
    <location>
        <begin position="172"/>
        <end position="257"/>
    </location>
</feature>
<feature type="compositionally biased region" description="Polar residues" evidence="9">
    <location>
        <begin position="241"/>
        <end position="251"/>
    </location>
</feature>
<dbReference type="OrthoDB" id="40902at2759"/>
<keyword evidence="6" id="KW-0746">Sphingolipid metabolism</keyword>
<sequence>MALQASPFPNGFVAGLHSVGWALILPCFWFLDRLIAVCISTTLEQSQRMEQECYLHPLKVFFGAIMFFILFLAATPLALLGFLLWAPLQACRRPFSYHREPPPSLERETNQGFEMAGKAAFGFATANLCLLPDSLARFNNLGHTQHRAIAIGQRIVHGVNRPHIRIFVDSPSSCGTVSPSNSFLPRSNSSIYGATERQGQPPADEDSDERQVPIRKFSSQVLSTPCDDTEEPSTQPPVPLINTNQNSNQRGRASHRRAPRALLSHGLGQRDDVPWEVSPLFPANVDILCLEEVFDKRAAQKLIDVLKPLFGHILYDVGVYACQPPCCCSSFKFFNSGLFLASRFPVLEAQYHCFPNSRGEDALAAKGLLSAKMLIGQNKKKRKVVGFFNCTHLHAPEGEGEIRCEQLNMVTKWIDDFQAANRQSDEDVVFDVLCGDFNFDNCSPDDSLEQKHSLFEDYIDPCRAGPGQEKPWVIGTLLEQPTLYEEEVITPENLQRTLEREVMRKHFISPPVAVPDCPLVYPEPGQPWVGRRIDYVLYRESTIAKHCRTEIEEFTFITQLAGLTDHIPVGLRLNVMMDSECADD</sequence>
<dbReference type="GO" id="GO:0006687">
    <property type="term" value="P:glycosphingolipid metabolic process"/>
    <property type="evidence" value="ECO:0007669"/>
    <property type="project" value="Ensembl"/>
</dbReference>
<dbReference type="GO" id="GO:0005758">
    <property type="term" value="C:mitochondrial intermembrane space"/>
    <property type="evidence" value="ECO:0007669"/>
    <property type="project" value="Ensembl"/>
</dbReference>
<dbReference type="InParanoid" id="A0A668A825"/>
<dbReference type="Gene3D" id="3.60.10.10">
    <property type="entry name" value="Endonuclease/exonuclease/phosphatase"/>
    <property type="match status" value="1"/>
</dbReference>
<dbReference type="InterPro" id="IPR017766">
    <property type="entry name" value="Sphingomyelinase/PLipase_C"/>
</dbReference>
<protein>
    <recommendedName>
        <fullName evidence="4">sphingomyelin phosphodiesterase</fullName>
        <ecNumber evidence="4">3.1.4.12</ecNumber>
    </recommendedName>
</protein>
<organism evidence="12 13">
    <name type="scientific">Myripristis murdjan</name>
    <name type="common">pinecone soldierfish</name>
    <dbReference type="NCBI Taxonomy" id="586833"/>
    <lineage>
        <taxon>Eukaryota</taxon>
        <taxon>Metazoa</taxon>
        <taxon>Chordata</taxon>
        <taxon>Craniata</taxon>
        <taxon>Vertebrata</taxon>
        <taxon>Euteleostomi</taxon>
        <taxon>Actinopterygii</taxon>
        <taxon>Neopterygii</taxon>
        <taxon>Teleostei</taxon>
        <taxon>Neoteleostei</taxon>
        <taxon>Acanthomorphata</taxon>
        <taxon>Holocentriformes</taxon>
        <taxon>Holocentridae</taxon>
        <taxon>Myripristis</taxon>
    </lineage>
</organism>
<dbReference type="InterPro" id="IPR038772">
    <property type="entry name" value="Sph/SMPD2-like"/>
</dbReference>
<dbReference type="GeneTree" id="ENSGT00400000022168"/>
<dbReference type="PANTHER" id="PTHR16320:SF9">
    <property type="entry name" value="SPHINGOMYELIN PHOSPHODIESTERASE 5"/>
    <property type="match status" value="1"/>
</dbReference>
<evidence type="ECO:0000256" key="10">
    <source>
        <dbReference type="SAM" id="Phobius"/>
    </source>
</evidence>
<dbReference type="PANTHER" id="PTHR16320">
    <property type="entry name" value="SPHINGOMYELINASE FAMILY MEMBER"/>
    <property type="match status" value="1"/>
</dbReference>
<proteinExistence type="inferred from homology"/>
<feature type="transmembrane region" description="Helical" evidence="10">
    <location>
        <begin position="60"/>
        <end position="86"/>
    </location>
</feature>
<gene>
    <name evidence="12" type="primary">smpd5</name>
</gene>
<evidence type="ECO:0000256" key="5">
    <source>
        <dbReference type="ARBA" id="ARBA00022801"/>
    </source>
</evidence>
<dbReference type="InterPro" id="IPR005135">
    <property type="entry name" value="Endo/exonuclease/phosphatase"/>
</dbReference>
<dbReference type="Proteomes" id="UP000472263">
    <property type="component" value="Chromosome 16"/>
</dbReference>
<evidence type="ECO:0000256" key="2">
    <source>
        <dbReference type="ARBA" id="ARBA00004991"/>
    </source>
</evidence>
<keyword evidence="10" id="KW-1133">Transmembrane helix</keyword>
<evidence type="ECO:0000256" key="3">
    <source>
        <dbReference type="ARBA" id="ARBA00006335"/>
    </source>
</evidence>
<name>A0A668A825_9TELE</name>
<reference evidence="12" key="3">
    <citation type="submission" date="2025-09" db="UniProtKB">
        <authorList>
            <consortium name="Ensembl"/>
        </authorList>
    </citation>
    <scope>IDENTIFICATION</scope>
</reference>
<keyword evidence="5" id="KW-0378">Hydrolase</keyword>
<keyword evidence="6" id="KW-0443">Lipid metabolism</keyword>
<comment type="pathway">
    <text evidence="1">Lipid metabolism; sphingolipid metabolism.</text>
</comment>
<dbReference type="FunFam" id="3.60.10.10:FF:000114">
    <property type="entry name" value="Sphingomyelin phosphodiesterase 5"/>
    <property type="match status" value="1"/>
</dbReference>
<dbReference type="InterPro" id="IPR036691">
    <property type="entry name" value="Endo/exonu/phosph_ase_sf"/>
</dbReference>
<dbReference type="Ensembl" id="ENSMMDT00005044924.1">
    <property type="protein sequence ID" value="ENSMMDP00005044044.1"/>
    <property type="gene ID" value="ENSMMDG00005020224.1"/>
</dbReference>
<comment type="catalytic activity">
    <reaction evidence="8">
        <text>N-(hexadecanoyl)-sphing-4-enine-1-phosphocholine + H2O = N-hexadecanoylsphing-4-enine + phosphocholine + H(+)</text>
        <dbReference type="Rhea" id="RHEA:45644"/>
        <dbReference type="ChEBI" id="CHEBI:15377"/>
        <dbReference type="ChEBI" id="CHEBI:15378"/>
        <dbReference type="ChEBI" id="CHEBI:72959"/>
        <dbReference type="ChEBI" id="CHEBI:78646"/>
        <dbReference type="ChEBI" id="CHEBI:295975"/>
    </reaction>
    <physiologicalReaction direction="left-to-right" evidence="8">
        <dbReference type="Rhea" id="RHEA:45645"/>
    </physiologicalReaction>
</comment>
<keyword evidence="13" id="KW-1185">Reference proteome</keyword>
<evidence type="ECO:0000256" key="1">
    <source>
        <dbReference type="ARBA" id="ARBA00004760"/>
    </source>
</evidence>
<comment type="catalytic activity">
    <reaction evidence="7">
        <text>a sphingomyelin + H2O = phosphocholine + an N-acylsphing-4-enine + H(+)</text>
        <dbReference type="Rhea" id="RHEA:19253"/>
        <dbReference type="ChEBI" id="CHEBI:15377"/>
        <dbReference type="ChEBI" id="CHEBI:15378"/>
        <dbReference type="ChEBI" id="CHEBI:17636"/>
        <dbReference type="ChEBI" id="CHEBI:52639"/>
        <dbReference type="ChEBI" id="CHEBI:295975"/>
        <dbReference type="EC" id="3.1.4.12"/>
    </reaction>
    <physiologicalReaction direction="left-to-right" evidence="7">
        <dbReference type="Rhea" id="RHEA:19254"/>
    </physiologicalReaction>
</comment>
<feature type="domain" description="Endonuclease/exonuclease/phosphatase" evidence="11">
    <location>
        <begin position="284"/>
        <end position="545"/>
    </location>
</feature>
<dbReference type="GO" id="GO:0004767">
    <property type="term" value="F:sphingomyelin phosphodiesterase activity"/>
    <property type="evidence" value="ECO:0007669"/>
    <property type="project" value="UniProtKB-EC"/>
</dbReference>
<evidence type="ECO:0000256" key="9">
    <source>
        <dbReference type="SAM" id="MobiDB-lite"/>
    </source>
</evidence>
<evidence type="ECO:0000313" key="12">
    <source>
        <dbReference type="Ensembl" id="ENSMMDP00005044044.1"/>
    </source>
</evidence>
<evidence type="ECO:0000256" key="7">
    <source>
        <dbReference type="ARBA" id="ARBA00047268"/>
    </source>
</evidence>